<dbReference type="EMBL" id="JBIWXY010000001">
    <property type="protein sequence ID" value="MFJ5446351.1"/>
    <property type="molecule type" value="Genomic_DNA"/>
</dbReference>
<feature type="signal peptide" evidence="1">
    <location>
        <begin position="1"/>
        <end position="29"/>
    </location>
</feature>
<protein>
    <submittedName>
        <fullName evidence="2">DUF4390 domain-containing protein</fullName>
    </submittedName>
</protein>
<organism evidence="2 3">
    <name type="scientific">Methylobacillus methanolivorans</name>
    <dbReference type="NCBI Taxonomy" id="1848927"/>
    <lineage>
        <taxon>Bacteria</taxon>
        <taxon>Pseudomonadati</taxon>
        <taxon>Pseudomonadota</taxon>
        <taxon>Betaproteobacteria</taxon>
        <taxon>Nitrosomonadales</taxon>
        <taxon>Methylophilaceae</taxon>
        <taxon>Methylobacillus</taxon>
    </lineage>
</organism>
<dbReference type="Proteomes" id="UP001617669">
    <property type="component" value="Unassembled WGS sequence"/>
</dbReference>
<proteinExistence type="predicted"/>
<evidence type="ECO:0000313" key="2">
    <source>
        <dbReference type="EMBL" id="MFJ5446351.1"/>
    </source>
</evidence>
<evidence type="ECO:0000256" key="1">
    <source>
        <dbReference type="SAM" id="SignalP"/>
    </source>
</evidence>
<accession>A0ABW8GLV2</accession>
<dbReference type="RefSeq" id="WP_400881559.1">
    <property type="nucleotide sequence ID" value="NZ_JBIWXY010000001.1"/>
</dbReference>
<dbReference type="InterPro" id="IPR025500">
    <property type="entry name" value="DUF4390"/>
</dbReference>
<feature type="chain" id="PRO_5046441847" evidence="1">
    <location>
        <begin position="30"/>
        <end position="194"/>
    </location>
</feature>
<evidence type="ECO:0000313" key="3">
    <source>
        <dbReference type="Proteomes" id="UP001617669"/>
    </source>
</evidence>
<dbReference type="Pfam" id="PF14334">
    <property type="entry name" value="DUF4390"/>
    <property type="match status" value="1"/>
</dbReference>
<keyword evidence="1" id="KW-0732">Signal</keyword>
<keyword evidence="3" id="KW-1185">Reference proteome</keyword>
<reference evidence="2 3" key="1">
    <citation type="submission" date="2024-11" db="EMBL/GenBank/DDBJ databases">
        <authorList>
            <person name="Kaparullina E.N."/>
            <person name="Delegan Y.A."/>
            <person name="Doronina N.V."/>
        </authorList>
    </citation>
    <scope>NUCLEOTIDE SEQUENCE [LARGE SCALE GENOMIC DNA]</scope>
    <source>
        <strain evidence="2 3">7sh_L</strain>
    </source>
</reference>
<sequence length="194" mass="22100">MTASFTLYCKKFRLFLLLVLAFFSTQAVAIQSSLSITSAELTATEEGNYVLDADFGLTLSPALEEAISKGMPLNFLVEFQLVSPRRYWFDDEIVSLTSKVSLSYHALSRQYLVNRDGHQLSFSSIYEAKEEISRLRHWQVVDNSLLKKGESYQAGLRMRLDQSKLPKALQVDTLSSEDWNMASERLRWTPTLGQ</sequence>
<comment type="caution">
    <text evidence="2">The sequence shown here is derived from an EMBL/GenBank/DDBJ whole genome shotgun (WGS) entry which is preliminary data.</text>
</comment>
<name>A0ABW8GLV2_9PROT</name>
<gene>
    <name evidence="2" type="ORF">ACIKP9_08940</name>
</gene>